<dbReference type="OrthoDB" id="1099258at2"/>
<dbReference type="Proteomes" id="UP000199448">
    <property type="component" value="Unassembled WGS sequence"/>
</dbReference>
<evidence type="ECO:0000256" key="1">
    <source>
        <dbReference type="SAM" id="SignalP"/>
    </source>
</evidence>
<evidence type="ECO:0008006" key="4">
    <source>
        <dbReference type="Google" id="ProtNLM"/>
    </source>
</evidence>
<keyword evidence="3" id="KW-1185">Reference proteome</keyword>
<dbReference type="SUPFAM" id="SSF160574">
    <property type="entry name" value="BT0923-like"/>
    <property type="match status" value="1"/>
</dbReference>
<proteinExistence type="predicted"/>
<keyword evidence="1" id="KW-0732">Signal</keyword>
<gene>
    <name evidence="2" type="ORF">SAMN04488034_101739</name>
</gene>
<feature type="chain" id="PRO_5011656726" description="Beta-lactamase-inhibitor-like PepSY-like domain-containing protein" evidence="1">
    <location>
        <begin position="24"/>
        <end position="112"/>
    </location>
</feature>
<evidence type="ECO:0000313" key="2">
    <source>
        <dbReference type="EMBL" id="SEE52045.1"/>
    </source>
</evidence>
<sequence length="112" mass="12404">MKKIVLSVVAASAMIFSTQTMNAQVANAEAEVAVEQTEQKAEWRQVEVAELPAEVQQAVERDFAGAVIAEAHVKEKEGEQKFKLVVQTAEGEQKELYADAQGNWIDKDKKDK</sequence>
<name>A0A1H5JHM4_9FLAO</name>
<dbReference type="STRING" id="390640.SAMN04488034_101739"/>
<organism evidence="2 3">
    <name type="scientific">Salinimicrobium catena</name>
    <dbReference type="NCBI Taxonomy" id="390640"/>
    <lineage>
        <taxon>Bacteria</taxon>
        <taxon>Pseudomonadati</taxon>
        <taxon>Bacteroidota</taxon>
        <taxon>Flavobacteriia</taxon>
        <taxon>Flavobacteriales</taxon>
        <taxon>Flavobacteriaceae</taxon>
        <taxon>Salinimicrobium</taxon>
    </lineage>
</organism>
<evidence type="ECO:0000313" key="3">
    <source>
        <dbReference type="Proteomes" id="UP000199448"/>
    </source>
</evidence>
<dbReference type="AlphaFoldDB" id="A0A1H5JHM4"/>
<protein>
    <recommendedName>
        <fullName evidence="4">Beta-lactamase-inhibitor-like PepSY-like domain-containing protein</fullName>
    </recommendedName>
</protein>
<dbReference type="EMBL" id="FNUG01000001">
    <property type="protein sequence ID" value="SEE52045.1"/>
    <property type="molecule type" value="Genomic_DNA"/>
</dbReference>
<feature type="signal peptide" evidence="1">
    <location>
        <begin position="1"/>
        <end position="23"/>
    </location>
</feature>
<reference evidence="2 3" key="1">
    <citation type="submission" date="2016-10" db="EMBL/GenBank/DDBJ databases">
        <authorList>
            <person name="de Groot N.N."/>
        </authorList>
    </citation>
    <scope>NUCLEOTIDE SEQUENCE [LARGE SCALE GENOMIC DNA]</scope>
    <source>
        <strain evidence="2 3">DSM 23553</strain>
    </source>
</reference>
<dbReference type="Gene3D" id="3.40.1420.30">
    <property type="match status" value="1"/>
</dbReference>
<accession>A0A1H5JHM4</accession>
<dbReference type="RefSeq" id="WP_143019268.1">
    <property type="nucleotide sequence ID" value="NZ_FNGG01000001.1"/>
</dbReference>